<proteinExistence type="predicted"/>
<reference evidence="2" key="1">
    <citation type="journal article" date="2021" name="PeerJ">
        <title>Extensive microbial diversity within the chicken gut microbiome revealed by metagenomics and culture.</title>
        <authorList>
            <person name="Gilroy R."/>
            <person name="Ravi A."/>
            <person name="Getino M."/>
            <person name="Pursley I."/>
            <person name="Horton D.L."/>
            <person name="Alikhan N.F."/>
            <person name="Baker D."/>
            <person name="Gharbi K."/>
            <person name="Hall N."/>
            <person name="Watson M."/>
            <person name="Adriaenssens E.M."/>
            <person name="Foster-Nyarko E."/>
            <person name="Jarju S."/>
            <person name="Secka A."/>
            <person name="Antonio M."/>
            <person name="Oren A."/>
            <person name="Chaudhuri R.R."/>
            <person name="La Ragione R."/>
            <person name="Hildebrand F."/>
            <person name="Pallen M.J."/>
        </authorList>
    </citation>
    <scope>NUCLEOTIDE SEQUENCE</scope>
    <source>
        <strain evidence="2">8470</strain>
    </source>
</reference>
<dbReference type="AlphaFoldDB" id="A0A948TLQ7"/>
<dbReference type="EMBL" id="JAHLFJ010000040">
    <property type="protein sequence ID" value="MBU3855711.1"/>
    <property type="molecule type" value="Genomic_DNA"/>
</dbReference>
<gene>
    <name evidence="2" type="ORF">H9928_03985</name>
</gene>
<organism evidence="2 3">
    <name type="scientific">Candidatus Phocaeicola excrementipullorum</name>
    <dbReference type="NCBI Taxonomy" id="2838731"/>
    <lineage>
        <taxon>Bacteria</taxon>
        <taxon>Pseudomonadati</taxon>
        <taxon>Bacteroidota</taxon>
        <taxon>Bacteroidia</taxon>
        <taxon>Bacteroidales</taxon>
        <taxon>Bacteroidaceae</taxon>
        <taxon>Phocaeicola</taxon>
    </lineage>
</organism>
<sequence>MKLPGTNFTLFIACSILCSCSTNSTKEKAYGICTPEEDSLFFARNKGLLTATWNRPFGYETIKSNHAPLGPYMGNGDVGVVAFTSDNSQTLKIAKVDFITDGWTGEHATWTNDPWQRQPEALPVGGVRMTADAPVSSSGFIYRMDQLSAELKMKTATDTPVEMLSWIAADSNVIVTELRTAASAPVRIQVDTYADSISNEYATTANVQEEIAQVTRSTRTDNMRWVSRAGISTQIIGAQAEVHRLSDACTRSSFTLQPSQTVYVVNKISGGGKNNDAQLQSTRRYLSSLDKSKVEKLNAARKKWWKDMWSRSYVETGDTLIDRQYLTSIYLLASAYNEHSPACGGMYGVWNMEDNMMYRGDIHLNYNSQAAFYSVFSANRANLALPYYASVEKMVPEGKRRAREELGLVHPSLKGKSCRGILFPVSAFGTGELYSAYWSQTMNAPFNVPLFSWYYEYTGDKEFLRNRAYPYILECGNFYEDYMQKETYGNSYRYTIVTGAHEGSWDVNPPSDLGFVEQTFSLLLKYSKLLGVDADRRALWQDILTHLPAYKTIMPTKEPNEGLPVFAKNENGWDHPAHMIQMHPVYPCEVLNLRSDSALLQTARNTIYYYGVSQKGFTHVMNELGLSAFVMGARTGFPPEILMEGLKELARTAGTNFLITDGHHCTEKAAVIETINSMMLQSVDDILYLYPCWIKKPARFVRLRAKGAFIVSADYDGQEVSGLKIYSEQGNPCKICNPWQGSKVSVKLNGKPVSTAMNGNIIEFSTESGTLYEICKR</sequence>
<reference evidence="2" key="2">
    <citation type="submission" date="2021-04" db="EMBL/GenBank/DDBJ databases">
        <authorList>
            <person name="Gilroy R."/>
        </authorList>
    </citation>
    <scope>NUCLEOTIDE SEQUENCE</scope>
    <source>
        <strain evidence="2">8470</strain>
    </source>
</reference>
<evidence type="ECO:0000313" key="3">
    <source>
        <dbReference type="Proteomes" id="UP000784286"/>
    </source>
</evidence>
<dbReference type="PANTHER" id="PTHR31084">
    <property type="entry name" value="ALPHA-L-FUCOSIDASE 2"/>
    <property type="match status" value="1"/>
</dbReference>
<dbReference type="InterPro" id="IPR012341">
    <property type="entry name" value="6hp_glycosidase-like_sf"/>
</dbReference>
<dbReference type="PANTHER" id="PTHR31084:SF0">
    <property type="entry name" value="ALPHA-L-FUCOSIDASE 2"/>
    <property type="match status" value="1"/>
</dbReference>
<comment type="caution">
    <text evidence="2">The sequence shown here is derived from an EMBL/GenBank/DDBJ whole genome shotgun (WGS) entry which is preliminary data.</text>
</comment>
<evidence type="ECO:0000259" key="1">
    <source>
        <dbReference type="Pfam" id="PF22124"/>
    </source>
</evidence>
<dbReference type="InterPro" id="IPR054363">
    <property type="entry name" value="GH95_cat"/>
</dbReference>
<dbReference type="InterPro" id="IPR008928">
    <property type="entry name" value="6-hairpin_glycosidase_sf"/>
</dbReference>
<dbReference type="InterPro" id="IPR013780">
    <property type="entry name" value="Glyco_hydro_b"/>
</dbReference>
<name>A0A948TLQ7_9BACT</name>
<dbReference type="Gene3D" id="1.50.10.10">
    <property type="match status" value="1"/>
</dbReference>
<protein>
    <recommendedName>
        <fullName evidence="1">Glycosyl hydrolase family 95 catalytic domain-containing protein</fullName>
    </recommendedName>
</protein>
<dbReference type="GO" id="GO:0004560">
    <property type="term" value="F:alpha-L-fucosidase activity"/>
    <property type="evidence" value="ECO:0007669"/>
    <property type="project" value="TreeGrafter"/>
</dbReference>
<dbReference type="Gene3D" id="2.60.40.1180">
    <property type="entry name" value="Golgi alpha-mannosidase II"/>
    <property type="match status" value="1"/>
</dbReference>
<evidence type="ECO:0000313" key="2">
    <source>
        <dbReference type="EMBL" id="MBU3855711.1"/>
    </source>
</evidence>
<dbReference type="PROSITE" id="PS51257">
    <property type="entry name" value="PROKAR_LIPOPROTEIN"/>
    <property type="match status" value="1"/>
</dbReference>
<dbReference type="Proteomes" id="UP000784286">
    <property type="component" value="Unassembled WGS sequence"/>
</dbReference>
<accession>A0A948TLQ7</accession>
<dbReference type="GO" id="GO:0005975">
    <property type="term" value="P:carbohydrate metabolic process"/>
    <property type="evidence" value="ECO:0007669"/>
    <property type="project" value="InterPro"/>
</dbReference>
<dbReference type="SUPFAM" id="SSF48208">
    <property type="entry name" value="Six-hairpin glycosidases"/>
    <property type="match status" value="1"/>
</dbReference>
<dbReference type="Pfam" id="PF22124">
    <property type="entry name" value="Glyco_hydro_95_cat"/>
    <property type="match status" value="1"/>
</dbReference>
<feature type="domain" description="Glycosyl hydrolase family 95 catalytic" evidence="1">
    <location>
        <begin position="319"/>
        <end position="619"/>
    </location>
</feature>